<gene>
    <name evidence="2" type="primary">LOC140008822</name>
</gene>
<dbReference type="PANTHER" id="PTHR11439">
    <property type="entry name" value="GAG-POL-RELATED RETROTRANSPOSON"/>
    <property type="match status" value="1"/>
</dbReference>
<keyword evidence="1" id="KW-1185">Reference proteome</keyword>
<dbReference type="Proteomes" id="UP001652660">
    <property type="component" value="Chromosome 6c"/>
</dbReference>
<dbReference type="CDD" id="cd09272">
    <property type="entry name" value="RNase_HI_RT_Ty1"/>
    <property type="match status" value="1"/>
</dbReference>
<evidence type="ECO:0000313" key="2">
    <source>
        <dbReference type="RefSeq" id="XP_071909816.1"/>
    </source>
</evidence>
<reference evidence="2" key="1">
    <citation type="submission" date="2025-08" db="UniProtKB">
        <authorList>
            <consortium name="RefSeq"/>
        </authorList>
    </citation>
    <scope>IDENTIFICATION</scope>
    <source>
        <tissue evidence="2">Leaves</tissue>
    </source>
</reference>
<proteinExistence type="predicted"/>
<dbReference type="RefSeq" id="XP_071909816.1">
    <property type="nucleotide sequence ID" value="XM_072053715.1"/>
</dbReference>
<dbReference type="PANTHER" id="PTHR11439:SF467">
    <property type="entry name" value="INTEGRASE CATALYTIC DOMAIN-CONTAINING PROTEIN"/>
    <property type="match status" value="1"/>
</dbReference>
<accession>A0ABM4URA2</accession>
<organism evidence="1 2">
    <name type="scientific">Coffea arabica</name>
    <name type="common">Arabian coffee</name>
    <dbReference type="NCBI Taxonomy" id="13443"/>
    <lineage>
        <taxon>Eukaryota</taxon>
        <taxon>Viridiplantae</taxon>
        <taxon>Streptophyta</taxon>
        <taxon>Embryophyta</taxon>
        <taxon>Tracheophyta</taxon>
        <taxon>Spermatophyta</taxon>
        <taxon>Magnoliopsida</taxon>
        <taxon>eudicotyledons</taxon>
        <taxon>Gunneridae</taxon>
        <taxon>Pentapetalae</taxon>
        <taxon>asterids</taxon>
        <taxon>lamiids</taxon>
        <taxon>Gentianales</taxon>
        <taxon>Rubiaceae</taxon>
        <taxon>Ixoroideae</taxon>
        <taxon>Gardenieae complex</taxon>
        <taxon>Bertiereae - Coffeeae clade</taxon>
        <taxon>Coffeeae</taxon>
        <taxon>Coffea</taxon>
    </lineage>
</organism>
<protein>
    <submittedName>
        <fullName evidence="2">Secreted RxLR effector protein 161-like</fullName>
    </submittedName>
</protein>
<name>A0ABM4URA2_COFAR</name>
<dbReference type="GeneID" id="140008822"/>
<sequence length="238" mass="26555">MSKDKEVSTPLAGHFKLNIKQYPTSEKDKEDLKKFPYVSAVGSLMYAMVCTRPDITHAVGVVNRYLSNPGKEHWNAVKWILRYLKGTSRLCLCFGNGKTMLDGYTNADMAGDLDNRKSTSGYLMIFAGGAVSWQSKLQKCIALSSMEAEYIATTEACKETLWLQKFVQELVLDSKLLILENVHTNDNGADMFTKALPKKKLLFCRQEADLVEPPNELEGEIVGCGPAHFWGQPTYANA</sequence>
<evidence type="ECO:0000313" key="1">
    <source>
        <dbReference type="Proteomes" id="UP001652660"/>
    </source>
</evidence>